<dbReference type="AlphaFoldDB" id="A0A4R1KCE5"/>
<keyword evidence="3" id="KW-1185">Reference proteome</keyword>
<keyword evidence="1" id="KW-1133">Transmembrane helix</keyword>
<organism evidence="2 3">
    <name type="scientific">Seleniivibrio woodruffii</name>
    <dbReference type="NCBI Taxonomy" id="1078050"/>
    <lineage>
        <taxon>Bacteria</taxon>
        <taxon>Pseudomonadati</taxon>
        <taxon>Deferribacterota</taxon>
        <taxon>Deferribacteres</taxon>
        <taxon>Deferribacterales</taxon>
        <taxon>Geovibrionaceae</taxon>
        <taxon>Seleniivibrio</taxon>
    </lineage>
</organism>
<evidence type="ECO:0000313" key="3">
    <source>
        <dbReference type="Proteomes" id="UP000294614"/>
    </source>
</evidence>
<evidence type="ECO:0000313" key="2">
    <source>
        <dbReference type="EMBL" id="TCK60829.1"/>
    </source>
</evidence>
<name>A0A4R1KCE5_9BACT</name>
<dbReference type="OrthoDB" id="9780267at2"/>
<dbReference type="InterPro" id="IPR007462">
    <property type="entry name" value="COV1-like"/>
</dbReference>
<sequence length="216" mass="24139">MISRFRVFVQRSLITGILATLPLVITFWVIKFLFDKFSSFFLPYLAMITRHMEIELHIYVQKIISFTIILIFLILIGVAAKHYLGRAVLKFVENMAGKIPVVRSIYSSIQQVVHAVQTAGGGSFQKVVLVEYPRKGIYSMGFVARESSEFLNKATGEICINVFIPTTPNPTSGFVLVIPKSEILDAEITVDDGIKFIISAGLVEPEYKAVESKDVS</sequence>
<gene>
    <name evidence="2" type="ORF">C8D98_1708</name>
</gene>
<protein>
    <submittedName>
        <fullName evidence="2">Putative membrane protein</fullName>
    </submittedName>
</protein>
<feature type="transmembrane region" description="Helical" evidence="1">
    <location>
        <begin position="59"/>
        <end position="80"/>
    </location>
</feature>
<accession>A0A4R1KCE5</accession>
<reference evidence="2 3" key="1">
    <citation type="submission" date="2019-03" db="EMBL/GenBank/DDBJ databases">
        <title>Genomic Encyclopedia of Type Strains, Phase IV (KMG-IV): sequencing the most valuable type-strain genomes for metagenomic binning, comparative biology and taxonomic classification.</title>
        <authorList>
            <person name="Goeker M."/>
        </authorList>
    </citation>
    <scope>NUCLEOTIDE SEQUENCE [LARGE SCALE GENOMIC DNA]</scope>
    <source>
        <strain evidence="2 3">DSM 24984</strain>
    </source>
</reference>
<feature type="transmembrane region" description="Helical" evidence="1">
    <location>
        <begin position="12"/>
        <end position="34"/>
    </location>
</feature>
<dbReference type="Proteomes" id="UP000294614">
    <property type="component" value="Unassembled WGS sequence"/>
</dbReference>
<dbReference type="RefSeq" id="WP_132873693.1">
    <property type="nucleotide sequence ID" value="NZ_JAJUHT010000001.1"/>
</dbReference>
<comment type="caution">
    <text evidence="2">The sequence shown here is derived from an EMBL/GenBank/DDBJ whole genome shotgun (WGS) entry which is preliminary data.</text>
</comment>
<dbReference type="Pfam" id="PF04367">
    <property type="entry name" value="DUF502"/>
    <property type="match status" value="1"/>
</dbReference>
<dbReference type="EMBL" id="SMGG01000004">
    <property type="protein sequence ID" value="TCK60829.1"/>
    <property type="molecule type" value="Genomic_DNA"/>
</dbReference>
<proteinExistence type="predicted"/>
<dbReference type="PANTHER" id="PTHR31876:SF26">
    <property type="entry name" value="PROTEIN LIKE COV 2"/>
    <property type="match status" value="1"/>
</dbReference>
<keyword evidence="1" id="KW-0472">Membrane</keyword>
<keyword evidence="1" id="KW-0812">Transmembrane</keyword>
<evidence type="ECO:0000256" key="1">
    <source>
        <dbReference type="SAM" id="Phobius"/>
    </source>
</evidence>
<dbReference type="PANTHER" id="PTHR31876">
    <property type="entry name" value="COV-LIKE PROTEIN 1"/>
    <property type="match status" value="1"/>
</dbReference>